<reference evidence="4" key="1">
    <citation type="submission" date="2012-12" db="EMBL/GenBank/DDBJ databases">
        <authorList>
            <person name="Hellsten U."/>
            <person name="Grimwood J."/>
            <person name="Chapman J.A."/>
            <person name="Shapiro H."/>
            <person name="Aerts A."/>
            <person name="Otillar R.P."/>
            <person name="Terry A.Y."/>
            <person name="Boore J.L."/>
            <person name="Simakov O."/>
            <person name="Marletaz F."/>
            <person name="Cho S.-J."/>
            <person name="Edsinger-Gonzales E."/>
            <person name="Havlak P."/>
            <person name="Kuo D.-H."/>
            <person name="Larsson T."/>
            <person name="Lv J."/>
            <person name="Arendt D."/>
            <person name="Savage R."/>
            <person name="Osoegawa K."/>
            <person name="de Jong P."/>
            <person name="Lindberg D.R."/>
            <person name="Seaver E.C."/>
            <person name="Weisblat D.A."/>
            <person name="Putnam N.H."/>
            <person name="Grigoriev I.V."/>
            <person name="Rokhsar D.S."/>
        </authorList>
    </citation>
    <scope>NUCLEOTIDE SEQUENCE</scope>
    <source>
        <strain evidence="4">I ESC-2004</strain>
    </source>
</reference>
<sequence length="470" mass="54261">MDFQDTIEFLTKFRWVYDFPLTFFIGLRVWEQMPHEVEADRCSTYVPKSTYVPRSSRDPQPSKAAFPLHVLQWLDVLTKASIKELNNIPFGKFSPEWPMTLKDFITQVVSLPINRDLSLNLESIELKSSHKKGMSPKKIHEVSFMSGVVHKLCVKNKCVDVIDVGSGLVRIHWKYRRLCSMEFQGYLSIALSEQFGYNMLGLESVQSRSHGASDRASTHSSAFSAVEFELADTEESHASFSELIRSHSAKNNWCMMGLHCCGDLTPTMLRVFVQSPNIRCLAVLSCCYHRMSYTQFPMSEKLQKDMSAGQWAASTFALRLAAQETRTRWQNQNYDQHEYHSKNVAFRSLVELSGLKLDKRHRKIARPSHFTSFEVYLDNLLQRTKLPEEDVDCCRNILQDLYKQHEECLSYVEPFTCLQVAIQPVLESLIIQDRLMFLREQPGIYAEVVPIFDENISPRNLAILAWKEAM</sequence>
<dbReference type="PANTHER" id="PTHR12496:SF0">
    <property type="entry name" value="METHYLTRANSFERASE DOMAIN-CONTAINING PROTEIN"/>
    <property type="match status" value="1"/>
</dbReference>
<dbReference type="OrthoDB" id="10258156at2759"/>
<dbReference type="HOGENOM" id="CLU_016581_4_0_1"/>
<dbReference type="OMA" id="HIMPCCY"/>
<gene>
    <name evidence="2" type="ORF">CAPTEDRAFT_206215</name>
</gene>
<accession>R7TRG1</accession>
<reference evidence="2 4" key="2">
    <citation type="journal article" date="2013" name="Nature">
        <title>Insights into bilaterian evolution from three spiralian genomes.</title>
        <authorList>
            <person name="Simakov O."/>
            <person name="Marletaz F."/>
            <person name="Cho S.J."/>
            <person name="Edsinger-Gonzales E."/>
            <person name="Havlak P."/>
            <person name="Hellsten U."/>
            <person name="Kuo D.H."/>
            <person name="Larsson T."/>
            <person name="Lv J."/>
            <person name="Arendt D."/>
            <person name="Savage R."/>
            <person name="Osoegawa K."/>
            <person name="de Jong P."/>
            <person name="Grimwood J."/>
            <person name="Chapman J.A."/>
            <person name="Shapiro H."/>
            <person name="Aerts A."/>
            <person name="Otillar R.P."/>
            <person name="Terry A.Y."/>
            <person name="Boore J.L."/>
            <person name="Grigoriev I.V."/>
            <person name="Lindberg D.R."/>
            <person name="Seaver E.C."/>
            <person name="Weisblat D.A."/>
            <person name="Putnam N.H."/>
            <person name="Rokhsar D.S."/>
        </authorList>
    </citation>
    <scope>NUCLEOTIDE SEQUENCE</scope>
    <source>
        <strain evidence="2 4">I ESC-2004</strain>
    </source>
</reference>
<keyword evidence="4" id="KW-1185">Reference proteome</keyword>
<proteinExistence type="predicted"/>
<dbReference type="Pfam" id="PF13679">
    <property type="entry name" value="Methyltransf_32"/>
    <property type="match status" value="1"/>
</dbReference>
<organism evidence="2">
    <name type="scientific">Capitella teleta</name>
    <name type="common">Polychaete worm</name>
    <dbReference type="NCBI Taxonomy" id="283909"/>
    <lineage>
        <taxon>Eukaryota</taxon>
        <taxon>Metazoa</taxon>
        <taxon>Spiralia</taxon>
        <taxon>Lophotrochozoa</taxon>
        <taxon>Annelida</taxon>
        <taxon>Polychaeta</taxon>
        <taxon>Sedentaria</taxon>
        <taxon>Scolecida</taxon>
        <taxon>Capitellidae</taxon>
        <taxon>Capitella</taxon>
    </lineage>
</organism>
<dbReference type="STRING" id="283909.R7TRG1"/>
<dbReference type="PANTHER" id="PTHR12496">
    <property type="entry name" value="CGI-41 METHYLTRANSFERASE"/>
    <property type="match status" value="1"/>
</dbReference>
<dbReference type="EMBL" id="KB308892">
    <property type="protein sequence ID" value="ELT96167.1"/>
    <property type="molecule type" value="Genomic_DNA"/>
</dbReference>
<evidence type="ECO:0000313" key="4">
    <source>
        <dbReference type="Proteomes" id="UP000014760"/>
    </source>
</evidence>
<dbReference type="EMBL" id="AMQN01011464">
    <property type="status" value="NOT_ANNOTATED_CDS"/>
    <property type="molecule type" value="Genomic_DNA"/>
</dbReference>
<evidence type="ECO:0000259" key="1">
    <source>
        <dbReference type="Pfam" id="PF13679"/>
    </source>
</evidence>
<feature type="domain" description="Methyltransferase" evidence="1">
    <location>
        <begin position="137"/>
        <end position="292"/>
    </location>
</feature>
<evidence type="ECO:0000313" key="3">
    <source>
        <dbReference type="EnsemblMetazoa" id="CapteP206215"/>
    </source>
</evidence>
<dbReference type="InterPro" id="IPR052220">
    <property type="entry name" value="METTL25"/>
</dbReference>
<dbReference type="EnsemblMetazoa" id="CapteT206215">
    <property type="protein sequence ID" value="CapteP206215"/>
    <property type="gene ID" value="CapteG206215"/>
</dbReference>
<evidence type="ECO:0000313" key="2">
    <source>
        <dbReference type="EMBL" id="ELT96167.1"/>
    </source>
</evidence>
<dbReference type="Proteomes" id="UP000014760">
    <property type="component" value="Unassembled WGS sequence"/>
</dbReference>
<name>R7TRG1_CAPTE</name>
<dbReference type="InterPro" id="IPR025714">
    <property type="entry name" value="Methyltranfer_dom"/>
</dbReference>
<protein>
    <recommendedName>
        <fullName evidence="1">Methyltransferase domain-containing protein</fullName>
    </recommendedName>
</protein>
<dbReference type="AlphaFoldDB" id="R7TRG1"/>
<reference evidence="3" key="3">
    <citation type="submission" date="2015-06" db="UniProtKB">
        <authorList>
            <consortium name="EnsemblMetazoa"/>
        </authorList>
    </citation>
    <scope>IDENTIFICATION</scope>
</reference>